<gene>
    <name evidence="1" type="ORF">T11_16533</name>
</gene>
<evidence type="ECO:0000313" key="1">
    <source>
        <dbReference type="EMBL" id="KRZ13250.1"/>
    </source>
</evidence>
<evidence type="ECO:0000313" key="2">
    <source>
        <dbReference type="Proteomes" id="UP000055024"/>
    </source>
</evidence>
<comment type="caution">
    <text evidence="1">The sequence shown here is derived from an EMBL/GenBank/DDBJ whole genome shotgun (WGS) entry which is preliminary data.</text>
</comment>
<keyword evidence="2" id="KW-1185">Reference proteome</keyword>
<dbReference type="Proteomes" id="UP000055024">
    <property type="component" value="Unassembled WGS sequence"/>
</dbReference>
<dbReference type="EMBL" id="JYDP01000033">
    <property type="protein sequence ID" value="KRZ13250.1"/>
    <property type="molecule type" value="Genomic_DNA"/>
</dbReference>
<name>A0A0V1HT46_9BILA</name>
<sequence length="73" mass="8273">MDSTKNAPFIGKKTKKISVKKSLNFVKLLKQITLLSGARYSAYFDTKLSILSCCNEYLRSYCEHCDVNLSTSK</sequence>
<proteinExistence type="predicted"/>
<protein>
    <submittedName>
        <fullName evidence="1">Uncharacterized protein</fullName>
    </submittedName>
</protein>
<dbReference type="AlphaFoldDB" id="A0A0V1HT46"/>
<organism evidence="1 2">
    <name type="scientific">Trichinella zimbabwensis</name>
    <dbReference type="NCBI Taxonomy" id="268475"/>
    <lineage>
        <taxon>Eukaryota</taxon>
        <taxon>Metazoa</taxon>
        <taxon>Ecdysozoa</taxon>
        <taxon>Nematoda</taxon>
        <taxon>Enoplea</taxon>
        <taxon>Dorylaimia</taxon>
        <taxon>Trichinellida</taxon>
        <taxon>Trichinellidae</taxon>
        <taxon>Trichinella</taxon>
    </lineage>
</organism>
<accession>A0A0V1HT46</accession>
<reference evidence="1 2" key="1">
    <citation type="submission" date="2015-01" db="EMBL/GenBank/DDBJ databases">
        <title>Evolution of Trichinella species and genotypes.</title>
        <authorList>
            <person name="Korhonen P.K."/>
            <person name="Edoardo P."/>
            <person name="Giuseppe L.R."/>
            <person name="Gasser R.B."/>
        </authorList>
    </citation>
    <scope>NUCLEOTIDE SEQUENCE [LARGE SCALE GENOMIC DNA]</scope>
    <source>
        <strain evidence="1">ISS1029</strain>
    </source>
</reference>